<evidence type="ECO:0000313" key="3">
    <source>
        <dbReference type="Proteomes" id="UP001652661"/>
    </source>
</evidence>
<evidence type="ECO:0000256" key="2">
    <source>
        <dbReference type="SAM" id="MobiDB-lite"/>
    </source>
</evidence>
<accession>A0A6P4J503</accession>
<dbReference type="GeneID" id="108084315"/>
<evidence type="ECO:0008006" key="5">
    <source>
        <dbReference type="Google" id="ProtNLM"/>
    </source>
</evidence>
<dbReference type="GO" id="GO:0099572">
    <property type="term" value="C:postsynaptic specialization"/>
    <property type="evidence" value="ECO:0007669"/>
    <property type="project" value="TreeGrafter"/>
</dbReference>
<dbReference type="InterPro" id="IPR005026">
    <property type="entry name" value="SAPAP"/>
</dbReference>
<name>A0A6P4J503_DROKI</name>
<feature type="region of interest" description="Disordered" evidence="2">
    <location>
        <begin position="68"/>
        <end position="124"/>
    </location>
</feature>
<dbReference type="Proteomes" id="UP001652661">
    <property type="component" value="Chromosome X"/>
</dbReference>
<gene>
    <name evidence="4" type="primary">LOC108084315</name>
</gene>
<dbReference type="GO" id="GO:0023052">
    <property type="term" value="P:signaling"/>
    <property type="evidence" value="ECO:0007669"/>
    <property type="project" value="InterPro"/>
</dbReference>
<organism evidence="3 4">
    <name type="scientific">Drosophila kikkawai</name>
    <name type="common">Fruit fly</name>
    <dbReference type="NCBI Taxonomy" id="30033"/>
    <lineage>
        <taxon>Eukaryota</taxon>
        <taxon>Metazoa</taxon>
        <taxon>Ecdysozoa</taxon>
        <taxon>Arthropoda</taxon>
        <taxon>Hexapoda</taxon>
        <taxon>Insecta</taxon>
        <taxon>Pterygota</taxon>
        <taxon>Neoptera</taxon>
        <taxon>Endopterygota</taxon>
        <taxon>Diptera</taxon>
        <taxon>Brachycera</taxon>
        <taxon>Muscomorpha</taxon>
        <taxon>Ephydroidea</taxon>
        <taxon>Drosophilidae</taxon>
        <taxon>Drosophila</taxon>
        <taxon>Sophophora</taxon>
    </lineage>
</organism>
<evidence type="ECO:0000313" key="4">
    <source>
        <dbReference type="RefSeq" id="XP_017035970.1"/>
    </source>
</evidence>
<feature type="compositionally biased region" description="Polar residues" evidence="2">
    <location>
        <begin position="1"/>
        <end position="12"/>
    </location>
</feature>
<protein>
    <recommendedName>
        <fullName evidence="5">Disks large-associated protein 1</fullName>
    </recommendedName>
</protein>
<dbReference type="PANTHER" id="PTHR12353">
    <property type="entry name" value="DISKS LARGE-ASSOCIATED PROTEIN DAP SAP90/PSD-95-ASSOCIATED PROTEIN"/>
    <property type="match status" value="1"/>
</dbReference>
<dbReference type="Pfam" id="PF03359">
    <property type="entry name" value="GKAP"/>
    <property type="match status" value="1"/>
</dbReference>
<proteinExistence type="inferred from homology"/>
<keyword evidence="3" id="KW-1185">Reference proteome</keyword>
<sequence length="279" mass="31534">MWNINKSSSFNIGNYKDHESSDEASSSHSECEGHKLDHTLSDTELCVQPEVEHSEVSELVAKLQQFSFKNSDGEQQPLEQLQSTPEDLAEHRNEKPKEKREPEVNVSPEQDGSAKVPKDKPQQAVEVEKDGQYFLQNLRDEQKRLLALADTADNYAATLGTKPSRGEYALEKLRVFSGLVRLLVTSKMSQFESLCQKNINASPGDQFPVTVNDLHGFWDMIYQQVPPLDKLFEEIEALKANNWCAPPRSGGVGSLDHKKTSRSSTQKKNTKSRETQWRC</sequence>
<reference evidence="4" key="1">
    <citation type="submission" date="2025-08" db="UniProtKB">
        <authorList>
            <consortium name="RefSeq"/>
        </authorList>
    </citation>
    <scope>IDENTIFICATION</scope>
    <source>
        <strain evidence="4">14028-0561.14</strain>
        <tissue evidence="4">Whole fly</tissue>
    </source>
</reference>
<dbReference type="PANTHER" id="PTHR12353:SF31">
    <property type="entry name" value="LD44824P"/>
    <property type="match status" value="1"/>
</dbReference>
<comment type="similarity">
    <text evidence="1">Belongs to the SAPAP family.</text>
</comment>
<feature type="region of interest" description="Disordered" evidence="2">
    <location>
        <begin position="248"/>
        <end position="279"/>
    </location>
</feature>
<dbReference type="OrthoDB" id="10036956at2759"/>
<feature type="compositionally biased region" description="Polar residues" evidence="2">
    <location>
        <begin position="68"/>
        <end position="85"/>
    </location>
</feature>
<evidence type="ECO:0000256" key="1">
    <source>
        <dbReference type="ARBA" id="ARBA00008839"/>
    </source>
</evidence>
<dbReference type="GO" id="GO:0098978">
    <property type="term" value="C:glutamatergic synapse"/>
    <property type="evidence" value="ECO:0007669"/>
    <property type="project" value="TreeGrafter"/>
</dbReference>
<dbReference type="RefSeq" id="XP_017035970.1">
    <property type="nucleotide sequence ID" value="XM_017180481.3"/>
</dbReference>
<feature type="compositionally biased region" description="Basic and acidic residues" evidence="2">
    <location>
        <begin position="88"/>
        <end position="103"/>
    </location>
</feature>
<dbReference type="AlphaFoldDB" id="A0A6P4J503"/>
<dbReference type="GO" id="GO:0060090">
    <property type="term" value="F:molecular adaptor activity"/>
    <property type="evidence" value="ECO:0007669"/>
    <property type="project" value="TreeGrafter"/>
</dbReference>
<feature type="region of interest" description="Disordered" evidence="2">
    <location>
        <begin position="1"/>
        <end position="36"/>
    </location>
</feature>